<dbReference type="Pfam" id="PF01476">
    <property type="entry name" value="LysM"/>
    <property type="match status" value="2"/>
</dbReference>
<evidence type="ECO:0000256" key="7">
    <source>
        <dbReference type="ARBA" id="ARBA00023024"/>
    </source>
</evidence>
<dbReference type="PROSITE" id="PS51782">
    <property type="entry name" value="LYSM"/>
    <property type="match status" value="2"/>
</dbReference>
<keyword evidence="9" id="KW-0119">Carbohydrate metabolism</keyword>
<evidence type="ECO:0000256" key="10">
    <source>
        <dbReference type="ARBA" id="ARBA00023295"/>
    </source>
</evidence>
<dbReference type="AlphaFoldDB" id="A0A2K0U7I7"/>
<evidence type="ECO:0000313" key="16">
    <source>
        <dbReference type="EMBL" id="PNP53749.1"/>
    </source>
</evidence>
<dbReference type="GO" id="GO:0006032">
    <property type="term" value="P:chitin catabolic process"/>
    <property type="evidence" value="ECO:0007669"/>
    <property type="project" value="UniProtKB-KW"/>
</dbReference>
<dbReference type="GO" id="GO:0008843">
    <property type="term" value="F:endochitinase activity"/>
    <property type="evidence" value="ECO:0007669"/>
    <property type="project" value="UniProtKB-EC"/>
</dbReference>
<evidence type="ECO:0000256" key="4">
    <source>
        <dbReference type="ARBA" id="ARBA00022525"/>
    </source>
</evidence>
<comment type="catalytic activity">
    <reaction evidence="1">
        <text>Random endo-hydrolysis of N-acetyl-beta-D-glucosaminide (1-&gt;4)-beta-linkages in chitin and chitodextrins.</text>
        <dbReference type="EC" id="3.2.1.14"/>
    </reaction>
</comment>
<dbReference type="CDD" id="cd00035">
    <property type="entry name" value="ChtBD1"/>
    <property type="match status" value="1"/>
</dbReference>
<dbReference type="EMBL" id="MTYI01000074">
    <property type="protein sequence ID" value="PNP53749.1"/>
    <property type="molecule type" value="Genomic_DNA"/>
</dbReference>
<dbReference type="GO" id="GO:0008061">
    <property type="term" value="F:chitin binding"/>
    <property type="evidence" value="ECO:0007669"/>
    <property type="project" value="UniProtKB-KW"/>
</dbReference>
<dbReference type="SMART" id="SM00636">
    <property type="entry name" value="Glyco_18"/>
    <property type="match status" value="1"/>
</dbReference>
<comment type="subcellular location">
    <subcellularLocation>
        <location evidence="2">Secreted</location>
    </subcellularLocation>
</comment>
<proteinExistence type="inferred from homology"/>
<dbReference type="PROSITE" id="PS01095">
    <property type="entry name" value="GH18_1"/>
    <property type="match status" value="1"/>
</dbReference>
<dbReference type="Proteomes" id="UP000236290">
    <property type="component" value="Unassembled WGS sequence"/>
</dbReference>
<evidence type="ECO:0000259" key="15">
    <source>
        <dbReference type="PROSITE" id="PS51910"/>
    </source>
</evidence>
<dbReference type="InterPro" id="IPR053214">
    <property type="entry name" value="LysM12-like"/>
</dbReference>
<dbReference type="PANTHER" id="PTHR47700:SF2">
    <property type="entry name" value="CHITINASE"/>
    <property type="match status" value="1"/>
</dbReference>
<comment type="similarity">
    <text evidence="12">Belongs to the secreted LysM effector family.</text>
</comment>
<dbReference type="PROSITE" id="PS51910">
    <property type="entry name" value="GH18_2"/>
    <property type="match status" value="1"/>
</dbReference>
<dbReference type="Gene3D" id="3.10.350.10">
    <property type="entry name" value="LysM domain"/>
    <property type="match status" value="2"/>
</dbReference>
<dbReference type="SUPFAM" id="SSF54106">
    <property type="entry name" value="LysM domain"/>
    <property type="match status" value="2"/>
</dbReference>
<evidence type="ECO:0000256" key="5">
    <source>
        <dbReference type="ARBA" id="ARBA00022669"/>
    </source>
</evidence>
<dbReference type="Pfam" id="PF00704">
    <property type="entry name" value="Glyco_hydro_18"/>
    <property type="match status" value="1"/>
</dbReference>
<evidence type="ECO:0000259" key="14">
    <source>
        <dbReference type="PROSITE" id="PS51782"/>
    </source>
</evidence>
<name>A0A2K0U7I7_TRIHA</name>
<keyword evidence="8" id="KW-0843">Virulence</keyword>
<organism evidence="16 17">
    <name type="scientific">Trichoderma harzianum</name>
    <name type="common">Hypocrea lixii</name>
    <dbReference type="NCBI Taxonomy" id="5544"/>
    <lineage>
        <taxon>Eukaryota</taxon>
        <taxon>Fungi</taxon>
        <taxon>Dikarya</taxon>
        <taxon>Ascomycota</taxon>
        <taxon>Pezizomycotina</taxon>
        <taxon>Sordariomycetes</taxon>
        <taxon>Hypocreomycetidae</taxon>
        <taxon>Hypocreales</taxon>
        <taxon>Hypocreaceae</taxon>
        <taxon>Trichoderma</taxon>
    </lineage>
</organism>
<dbReference type="OrthoDB" id="73875at2759"/>
<keyword evidence="6 13" id="KW-0378">Hydrolase</keyword>
<evidence type="ECO:0000256" key="13">
    <source>
        <dbReference type="RuleBase" id="RU000489"/>
    </source>
</evidence>
<dbReference type="InterPro" id="IPR036779">
    <property type="entry name" value="LysM_dom_sf"/>
</dbReference>
<sequence>MSLHNPVNDPNRTLSLFACWGTNKDSNTSCNDPNTDSNATTTSENTAVEIIWSGESQNKHTGDAVAVAQYASSQISHFACKLSEKTSTFGYLNGAFIGIWTGEMVAKQTTVDLLEQVVSGLKTETQGSLQLSQVCDSNRTSEYTIGVAVAIPNSVADLTALAQVQSAVKTWSLGSCVVADPDSSITSKSTIDVHRQAVESPNTYRDLERRGDCRAIHVISGDTCATLAKECGISGADFTKYNPKSNLCSTLEVDQHVCCSSGTLPNYAPKPQADGVCFTRSVKTGDTCANIAEYYDLTVAKIESWNKKTWGWMGCNDPQPLSYMCLSTGDPPMPAPVANAVCGPQVPGTARPTNGTALANLNQCPLKTCCDKWGQCGYTDEFCTQINSTTNAPGTSKAGTNGCISNCGTKLVSSSPPASFKSVAYYEAFNTQRECLNMDVRSLQGFNYDVIHFAFANVTTDFKVDVSSLQNEFENFVAMDDNGFQRVLSFGGWSFSTDVDSYPIFRESVTDANRATFASNVAAFVTKWGLDGVDFDWEYPGAPDIPGITPGDPGDGGRYLSFLKTLKSKLPSGKTLSIAAPASYWYLKGFPIADIAKVVDYIIYMTYDLHGQWDWNNTVSDPGCPTGGCLRSHINLTETTQSLTLITKAGVPSNKVIV</sequence>
<dbReference type="SUPFAM" id="SSF57016">
    <property type="entry name" value="Plant lectins/antimicrobial peptides"/>
    <property type="match status" value="1"/>
</dbReference>
<accession>A0A2K0U7I7</accession>
<comment type="caution">
    <text evidence="16">The sequence shown here is derived from an EMBL/GenBank/DDBJ whole genome shotgun (WGS) entry which is preliminary data.</text>
</comment>
<dbReference type="GO" id="GO:0005576">
    <property type="term" value="C:extracellular region"/>
    <property type="evidence" value="ECO:0007669"/>
    <property type="project" value="UniProtKB-SubCell"/>
</dbReference>
<dbReference type="Gene3D" id="3.20.20.80">
    <property type="entry name" value="Glycosidases"/>
    <property type="match status" value="1"/>
</dbReference>
<dbReference type="InterPro" id="IPR001223">
    <property type="entry name" value="Glyco_hydro18_cat"/>
</dbReference>
<evidence type="ECO:0000256" key="9">
    <source>
        <dbReference type="ARBA" id="ARBA00023277"/>
    </source>
</evidence>
<dbReference type="InterPro" id="IPR011583">
    <property type="entry name" value="Chitinase_II/V-like_cat"/>
</dbReference>
<evidence type="ECO:0000256" key="6">
    <source>
        <dbReference type="ARBA" id="ARBA00022801"/>
    </source>
</evidence>
<protein>
    <recommendedName>
        <fullName evidence="3">chitinase</fullName>
        <ecNumber evidence="3">3.2.1.14</ecNumber>
    </recommendedName>
</protein>
<gene>
    <name evidence="16" type="ORF">THARTR1_05873</name>
</gene>
<dbReference type="GO" id="GO:0000272">
    <property type="term" value="P:polysaccharide catabolic process"/>
    <property type="evidence" value="ECO:0007669"/>
    <property type="project" value="UniProtKB-KW"/>
</dbReference>
<evidence type="ECO:0000256" key="11">
    <source>
        <dbReference type="ARBA" id="ARBA00023326"/>
    </source>
</evidence>
<evidence type="ECO:0000256" key="12">
    <source>
        <dbReference type="ARBA" id="ARBA00044955"/>
    </source>
</evidence>
<feature type="domain" description="GH18" evidence="15">
    <location>
        <begin position="420"/>
        <end position="658"/>
    </location>
</feature>
<dbReference type="EC" id="3.2.1.14" evidence="3"/>
<reference evidence="16 17" key="1">
    <citation type="submission" date="2017-02" db="EMBL/GenBank/DDBJ databases">
        <title>Genomes of Trichoderma spp. with biocontrol activity.</title>
        <authorList>
            <person name="Gardiner D."/>
            <person name="Kazan K."/>
            <person name="Vos C."/>
            <person name="Harvey P."/>
        </authorList>
    </citation>
    <scope>NUCLEOTIDE SEQUENCE [LARGE SCALE GENOMIC DNA]</scope>
    <source>
        <strain evidence="16 17">Tr1</strain>
    </source>
</reference>
<dbReference type="InterPro" id="IPR036861">
    <property type="entry name" value="Endochitinase-like_sf"/>
</dbReference>
<evidence type="ECO:0000256" key="3">
    <source>
        <dbReference type="ARBA" id="ARBA00012729"/>
    </source>
</evidence>
<keyword evidence="11" id="KW-0624">Polysaccharide degradation</keyword>
<keyword evidence="10 13" id="KW-0326">Glycosidase</keyword>
<evidence type="ECO:0000256" key="1">
    <source>
        <dbReference type="ARBA" id="ARBA00000822"/>
    </source>
</evidence>
<feature type="domain" description="LysM" evidence="14">
    <location>
        <begin position="214"/>
        <end position="259"/>
    </location>
</feature>
<keyword evidence="7" id="KW-0146">Chitin degradation</keyword>
<dbReference type="Gene3D" id="3.30.60.10">
    <property type="entry name" value="Endochitinase-like"/>
    <property type="match status" value="1"/>
</dbReference>
<dbReference type="InterPro" id="IPR001579">
    <property type="entry name" value="Glyco_hydro_18_chit_AS"/>
</dbReference>
<keyword evidence="5" id="KW-0147">Chitin-binding</keyword>
<dbReference type="SUPFAM" id="SSF51445">
    <property type="entry name" value="(Trans)glycosidases"/>
    <property type="match status" value="1"/>
</dbReference>
<evidence type="ECO:0000256" key="2">
    <source>
        <dbReference type="ARBA" id="ARBA00004613"/>
    </source>
</evidence>
<dbReference type="PANTHER" id="PTHR47700">
    <property type="entry name" value="V CHITINASE, PUTATIVE (AFU_ORTHOLOGUE AFUA_6G13720)-RELATED"/>
    <property type="match status" value="1"/>
</dbReference>
<keyword evidence="4" id="KW-0964">Secreted</keyword>
<dbReference type="CDD" id="cd00118">
    <property type="entry name" value="LysM"/>
    <property type="match status" value="2"/>
</dbReference>
<feature type="domain" description="LysM" evidence="14">
    <location>
        <begin position="278"/>
        <end position="326"/>
    </location>
</feature>
<dbReference type="InterPro" id="IPR017853">
    <property type="entry name" value="GH"/>
</dbReference>
<evidence type="ECO:0000313" key="17">
    <source>
        <dbReference type="Proteomes" id="UP000236290"/>
    </source>
</evidence>
<evidence type="ECO:0000256" key="8">
    <source>
        <dbReference type="ARBA" id="ARBA00023026"/>
    </source>
</evidence>
<dbReference type="InterPro" id="IPR018392">
    <property type="entry name" value="LysM"/>
</dbReference>
<dbReference type="SMART" id="SM00257">
    <property type="entry name" value="LysM"/>
    <property type="match status" value="2"/>
</dbReference>